<organism evidence="1 2">
    <name type="scientific">Candidatus Gottesmanbacteria bacterium RIFCSPHIGHO2_01_FULL_39_10</name>
    <dbReference type="NCBI Taxonomy" id="1798375"/>
    <lineage>
        <taxon>Bacteria</taxon>
        <taxon>Candidatus Gottesmaniibacteriota</taxon>
    </lineage>
</organism>
<dbReference type="Proteomes" id="UP000177383">
    <property type="component" value="Unassembled WGS sequence"/>
</dbReference>
<accession>A0A1F5ZLL6</accession>
<proteinExistence type="predicted"/>
<gene>
    <name evidence="1" type="ORF">A2773_00800</name>
</gene>
<dbReference type="AlphaFoldDB" id="A0A1F5ZLL6"/>
<dbReference type="EMBL" id="MFJE01000056">
    <property type="protein sequence ID" value="OGG13321.1"/>
    <property type="molecule type" value="Genomic_DNA"/>
</dbReference>
<protein>
    <submittedName>
        <fullName evidence="1">Uncharacterized protein</fullName>
    </submittedName>
</protein>
<comment type="caution">
    <text evidence="1">The sequence shown here is derived from an EMBL/GenBank/DDBJ whole genome shotgun (WGS) entry which is preliminary data.</text>
</comment>
<reference evidence="1 2" key="1">
    <citation type="journal article" date="2016" name="Nat. Commun.">
        <title>Thousands of microbial genomes shed light on interconnected biogeochemical processes in an aquifer system.</title>
        <authorList>
            <person name="Anantharaman K."/>
            <person name="Brown C.T."/>
            <person name="Hug L.A."/>
            <person name="Sharon I."/>
            <person name="Castelle C.J."/>
            <person name="Probst A.J."/>
            <person name="Thomas B.C."/>
            <person name="Singh A."/>
            <person name="Wilkins M.J."/>
            <person name="Karaoz U."/>
            <person name="Brodie E.L."/>
            <person name="Williams K.H."/>
            <person name="Hubbard S.S."/>
            <person name="Banfield J.F."/>
        </authorList>
    </citation>
    <scope>NUCLEOTIDE SEQUENCE [LARGE SCALE GENOMIC DNA]</scope>
</reference>
<evidence type="ECO:0000313" key="1">
    <source>
        <dbReference type="EMBL" id="OGG13321.1"/>
    </source>
</evidence>
<name>A0A1F5ZLL6_9BACT</name>
<sequence length="188" mass="21690">MDKIKGIYGEVFGLISQIPDPKNTPYLKDSTINRYHQIIDTATNTLGEDLSRFKVSTDVRENYGNEGFSPEWLWDSIIVRSQIGSFISYLEQKYSLKELHSSRDNKPGIVLINQNTIAVTINQTLENLIQTAKTDEEKNKLSELKEELNKPNKNWEKVKPILSWILNFSEKLFLEVLPIILKTYGLQN</sequence>
<evidence type="ECO:0000313" key="2">
    <source>
        <dbReference type="Proteomes" id="UP000177383"/>
    </source>
</evidence>